<dbReference type="Pfam" id="PF11617">
    <property type="entry name" value="Cu-binding_MopE"/>
    <property type="match status" value="2"/>
</dbReference>
<feature type="chain" id="PRO_5037551763" description="DUF6443 domain-containing protein" evidence="1">
    <location>
        <begin position="20"/>
        <end position="1838"/>
    </location>
</feature>
<dbReference type="InterPro" id="IPR050708">
    <property type="entry name" value="T6SS_VgrG/RHS"/>
</dbReference>
<protein>
    <recommendedName>
        <fullName evidence="2">DUF6443 domain-containing protein</fullName>
    </recommendedName>
</protein>
<dbReference type="RefSeq" id="WP_201919918.1">
    <property type="nucleotide sequence ID" value="NZ_BAABAX010000003.1"/>
</dbReference>
<comment type="caution">
    <text evidence="3">The sequence shown here is derived from an EMBL/GenBank/DDBJ whole genome shotgun (WGS) entry which is preliminary data.</text>
</comment>
<accession>A0A937D8L1</accession>
<gene>
    <name evidence="3" type="ORF">JJQ60_11655</name>
</gene>
<keyword evidence="1" id="KW-0732">Signal</keyword>
<dbReference type="InterPro" id="IPR021655">
    <property type="entry name" value="Put_metal-bd"/>
</dbReference>
<dbReference type="Gene3D" id="2.180.10.10">
    <property type="entry name" value="RHS repeat-associated core"/>
    <property type="match status" value="1"/>
</dbReference>
<reference evidence="3" key="1">
    <citation type="submission" date="2021-01" db="EMBL/GenBank/DDBJ databases">
        <authorList>
            <person name="Zhong Y.L."/>
        </authorList>
    </citation>
    <scope>NUCLEOTIDE SEQUENCE</scope>
    <source>
        <strain evidence="3">KCTC 23302</strain>
    </source>
</reference>
<evidence type="ECO:0000313" key="3">
    <source>
        <dbReference type="EMBL" id="MBL0684175.1"/>
    </source>
</evidence>
<dbReference type="Proteomes" id="UP000651057">
    <property type="component" value="Unassembled WGS sequence"/>
</dbReference>
<name>A0A937D8L1_9FLAO</name>
<sequence length="1838" mass="203275">MIKKLIIYLIIFSPMIGMAQLGSGGCTKKTFWRDKDGDGWGFPLDNVCAWSAPSGYITPSFSKMDCNDNDPNIQGTTTWYQDADGDGYGNSSVTKESCNLPTGYASRAGDCNDANPNATIVRTWYRDADGDGYGVSTSTTNSCNPPSGYSLRAGDCNDSDGAVFEVKTWYRDADGDGYGTTNTTIDSCSQPLGYILRSGDCNDSNASIHPAAEEPCNGDGVDNNCNGQIDEHSPSVPLIESITEECGVTTIKRRPHFIQFEVYWQSSPNGISKANSERTITLTSGNVYYLRLFEIQTGCWSAAKTINYTINEYPSIPPVPNIQENCGNTVVTPGSAPSGVTWYWQSSATGTSTASAESLTRTTSGSTYLRGRNSIGCWGKARKIDYTVTNSTRWYADTDNDGFGDPNVSIIECSQPSGYVLDNNDRCPQEYGANQGCVIQPTVPVDPNLSNENYVLTRVYKTPKKHTDAYDFATDVIESVTYYDGLGRPIQDIAIAQSPYRNDIVQHYEYDQFGRTQKTYLPLPANQNTGSLVNNPVSQINTYYQNTYGDTNPYNEQRFEDSPLNRVVESASPGNAWQMSSGHTSKFEYKANVDNEVRKYIADNSNLGASYVISSPSSDKNYLATESVTITNGGHLTGNVHLKIATGNPLLGYNFYEANELTKQILKNENWIQTDGFLNTKEIFTDKNGKKVAEVSYREELGVLQKLVTRYVYDDYGRLIYVLPPSIGDAEFREESTTETFSWDYLKFFGFIPKIYHPDDGGSIEASITDNVFKITGSTIFNAFSVPIKTDRIVFIQANLPNMDLGKITTNLGNSDYVAYLKDGYLCVRANTNPAPSINRINFSFEVPFDREIITNYKEVLDNLAFQYEYDQYNRQIAQKTPGKGWEYVVYDQLDRQIMVQDANLRNNNLWLFTKYDAYGRPVYTGTYKSTKTRSALQSELDSFISASTDKANVEDRTSSTTTIQNMAINYSNNAFPNTGIEELLSVSYYDDYNFIDVDKPATPIIIKGQQVTTRTKGLTTSSWVKTLGESTWTKTYTYFDERGRSIKTYEKNHLGGFTNSDTELDFTGKVLESVTTHKINTSAEELLITDRFEYDDTDRLTSQYQTINNQPEELISKFEFDNLGNVKRKSVGGLASMSTPLQNVDYKYNIRGWLQKINEVDRIDNDLFAYTLNYDHLEGGTYANVPALYNGNIAQTIWRSKHDNKKQSYVYQYDALNQLTRASYLSGNSFSNFDESFGVRNIRYDLNGNITSVLRNGIVTNHNDPTRPIDIPLDVLTYNYGAHGNQLRSIEDLGDTNKGFVDGNKTGDDYAYDTNGNLIKDLNKGIELIEYNHLDLVEKVTFANGKSILFTYDASGRKLSKLFVHNGITNTTDYIGGFQYQEGQLQFFPTGEGYARKETGNTFKYVYIYADHLGNNRLSYSDLNGDGTITNAEILSNSNYYPMGGMLEGEFTNAIASNFKYKFQGKELQQDDNIGLYDFGSRMYDPYVGRWFNTDPQNQYNSPYLALGNNYIITVDPDGEWVWIAIGAVVGGAINLAVNWDNIDNFTEGLAAFGTGALAGGLTAACGACGVGAIAALGAGTGALTMATNNVIGQTGDGVGLGDVQWDSVGKSAFIGGITGAASSVASTWATNALSAPLINNLKIASPVLQGGINGTIGGAAGGFAGGFTGGLLAEGTIDGAINAGIDGLSSGAIIGLGSGLGVSYANARLNNIDPWNAKPVGIDNVDITPKGLELVKKHLSRSEFDFDYANEVMIRRLEQIIKGKLTPTKQDLNFYTHEIRENYLMNTYGKSYKKAHEQSLLDYNIDYKKGFQPKLYTIEAIKTGDGYQRWQHGLDY</sequence>
<dbReference type="Pfam" id="PF20041">
    <property type="entry name" value="DUF6443"/>
    <property type="match status" value="1"/>
</dbReference>
<evidence type="ECO:0000313" key="4">
    <source>
        <dbReference type="Proteomes" id="UP000651057"/>
    </source>
</evidence>
<dbReference type="PANTHER" id="PTHR32305:SF15">
    <property type="entry name" value="PROTEIN RHSA-RELATED"/>
    <property type="match status" value="1"/>
</dbReference>
<dbReference type="InterPro" id="IPR045619">
    <property type="entry name" value="DUF6443"/>
</dbReference>
<proteinExistence type="predicted"/>
<dbReference type="PANTHER" id="PTHR32305">
    <property type="match status" value="1"/>
</dbReference>
<organism evidence="3 4">
    <name type="scientific">Aquimarina mytili</name>
    <dbReference type="NCBI Taxonomy" id="874423"/>
    <lineage>
        <taxon>Bacteria</taxon>
        <taxon>Pseudomonadati</taxon>
        <taxon>Bacteroidota</taxon>
        <taxon>Flavobacteriia</taxon>
        <taxon>Flavobacteriales</taxon>
        <taxon>Flavobacteriaceae</taxon>
        <taxon>Aquimarina</taxon>
    </lineage>
</organism>
<evidence type="ECO:0000259" key="2">
    <source>
        <dbReference type="Pfam" id="PF20041"/>
    </source>
</evidence>
<dbReference type="InterPro" id="IPR022385">
    <property type="entry name" value="Rhs_assc_core"/>
</dbReference>
<evidence type="ECO:0000256" key="1">
    <source>
        <dbReference type="SAM" id="SignalP"/>
    </source>
</evidence>
<dbReference type="EMBL" id="JAERQJ010000004">
    <property type="protein sequence ID" value="MBL0684175.1"/>
    <property type="molecule type" value="Genomic_DNA"/>
</dbReference>
<dbReference type="NCBIfam" id="TIGR03696">
    <property type="entry name" value="Rhs_assc_core"/>
    <property type="match status" value="1"/>
</dbReference>
<dbReference type="PROSITE" id="PS51257">
    <property type="entry name" value="PROKAR_LIPOPROTEIN"/>
    <property type="match status" value="1"/>
</dbReference>
<keyword evidence="4" id="KW-1185">Reference proteome</keyword>
<feature type="domain" description="DUF6443" evidence="2">
    <location>
        <begin position="457"/>
        <end position="590"/>
    </location>
</feature>
<feature type="signal peptide" evidence="1">
    <location>
        <begin position="1"/>
        <end position="19"/>
    </location>
</feature>